<dbReference type="AlphaFoldDB" id="A0A1G6XS78"/>
<keyword evidence="3" id="KW-1185">Reference proteome</keyword>
<dbReference type="STRING" id="69960.SAMN05421720_101582"/>
<organism evidence="2 3">
    <name type="scientific">Rhodospira trueperi</name>
    <dbReference type="NCBI Taxonomy" id="69960"/>
    <lineage>
        <taxon>Bacteria</taxon>
        <taxon>Pseudomonadati</taxon>
        <taxon>Pseudomonadota</taxon>
        <taxon>Alphaproteobacteria</taxon>
        <taxon>Rhodospirillales</taxon>
        <taxon>Rhodospirillaceae</taxon>
        <taxon>Rhodospira</taxon>
    </lineage>
</organism>
<protein>
    <submittedName>
        <fullName evidence="2">Uncharacterized protein</fullName>
    </submittedName>
</protein>
<name>A0A1G6XS78_9PROT</name>
<sequence length="245" mass="26664">MERGQPASVPTPDAHPGVRWVPRRPWSGRRGSLAGLLARGLSPDASPSRGSVRLSGLSKPARRSQLRGQPRIWPLMGTPHRVPFCPGRLASGNQRRDQKATLGLGCQGTWSVVRAVQSLQTHPRTATSTQGRGQVHVSLPVSDGMLVQTRSEVELHVSTGMNVSRLTHSFRQIPSWTASSKAETRLLFHLFCRNSCCCSTREGVVARTWNPNGSKWRTVTDGAQAAISRKNDKGTASTCSIECEV</sequence>
<feature type="region of interest" description="Disordered" evidence="1">
    <location>
        <begin position="39"/>
        <end position="65"/>
    </location>
</feature>
<accession>A0A1G6XS78</accession>
<evidence type="ECO:0000313" key="2">
    <source>
        <dbReference type="EMBL" id="SDD80206.1"/>
    </source>
</evidence>
<dbReference type="Proteomes" id="UP000199412">
    <property type="component" value="Unassembled WGS sequence"/>
</dbReference>
<gene>
    <name evidence="2" type="ORF">SAMN05421720_101582</name>
</gene>
<proteinExistence type="predicted"/>
<dbReference type="EMBL" id="FNAP01000001">
    <property type="protein sequence ID" value="SDD80206.1"/>
    <property type="molecule type" value="Genomic_DNA"/>
</dbReference>
<feature type="region of interest" description="Disordered" evidence="1">
    <location>
        <begin position="1"/>
        <end position="23"/>
    </location>
</feature>
<reference evidence="2 3" key="1">
    <citation type="submission" date="2016-10" db="EMBL/GenBank/DDBJ databases">
        <authorList>
            <person name="de Groot N.N."/>
        </authorList>
    </citation>
    <scope>NUCLEOTIDE SEQUENCE [LARGE SCALE GENOMIC DNA]</scope>
    <source>
        <strain evidence="2 3">ATCC 700224</strain>
    </source>
</reference>
<evidence type="ECO:0000256" key="1">
    <source>
        <dbReference type="SAM" id="MobiDB-lite"/>
    </source>
</evidence>
<evidence type="ECO:0000313" key="3">
    <source>
        <dbReference type="Proteomes" id="UP000199412"/>
    </source>
</evidence>